<evidence type="ECO:0000313" key="2">
    <source>
        <dbReference type="Proteomes" id="UP000245207"/>
    </source>
</evidence>
<evidence type="ECO:0000313" key="1">
    <source>
        <dbReference type="EMBL" id="PWA63934.1"/>
    </source>
</evidence>
<organism evidence="1 2">
    <name type="scientific">Artemisia annua</name>
    <name type="common">Sweet wormwood</name>
    <dbReference type="NCBI Taxonomy" id="35608"/>
    <lineage>
        <taxon>Eukaryota</taxon>
        <taxon>Viridiplantae</taxon>
        <taxon>Streptophyta</taxon>
        <taxon>Embryophyta</taxon>
        <taxon>Tracheophyta</taxon>
        <taxon>Spermatophyta</taxon>
        <taxon>Magnoliopsida</taxon>
        <taxon>eudicotyledons</taxon>
        <taxon>Gunneridae</taxon>
        <taxon>Pentapetalae</taxon>
        <taxon>asterids</taxon>
        <taxon>campanulids</taxon>
        <taxon>Asterales</taxon>
        <taxon>Asteraceae</taxon>
        <taxon>Asteroideae</taxon>
        <taxon>Anthemideae</taxon>
        <taxon>Artemisiinae</taxon>
        <taxon>Artemisia</taxon>
    </lineage>
</organism>
<dbReference type="EMBL" id="PKPP01004526">
    <property type="protein sequence ID" value="PWA63934.1"/>
    <property type="molecule type" value="Genomic_DNA"/>
</dbReference>
<gene>
    <name evidence="1" type="ORF">CTI12_AA348830</name>
</gene>
<reference evidence="1 2" key="1">
    <citation type="journal article" date="2018" name="Mol. Plant">
        <title>The genome of Artemisia annua provides insight into the evolution of Asteraceae family and artemisinin biosynthesis.</title>
        <authorList>
            <person name="Shen Q."/>
            <person name="Zhang L."/>
            <person name="Liao Z."/>
            <person name="Wang S."/>
            <person name="Yan T."/>
            <person name="Shi P."/>
            <person name="Liu M."/>
            <person name="Fu X."/>
            <person name="Pan Q."/>
            <person name="Wang Y."/>
            <person name="Lv Z."/>
            <person name="Lu X."/>
            <person name="Zhang F."/>
            <person name="Jiang W."/>
            <person name="Ma Y."/>
            <person name="Chen M."/>
            <person name="Hao X."/>
            <person name="Li L."/>
            <person name="Tang Y."/>
            <person name="Lv G."/>
            <person name="Zhou Y."/>
            <person name="Sun X."/>
            <person name="Brodelius P.E."/>
            <person name="Rose J.K.C."/>
            <person name="Tang K."/>
        </authorList>
    </citation>
    <scope>NUCLEOTIDE SEQUENCE [LARGE SCALE GENOMIC DNA]</scope>
    <source>
        <strain evidence="2">cv. Huhao1</strain>
        <tissue evidence="1">Leaf</tissue>
    </source>
</reference>
<name>A0A2U1MRU2_ARTAN</name>
<dbReference type="OrthoDB" id="7956040at2759"/>
<keyword evidence="2" id="KW-1185">Reference proteome</keyword>
<sequence>MSCHPMCFLTSLHGPWHVPWRPVITGMTGRETRQNRCHHLPWLIALPTRRTSRQLCFVHNPIERSWHLLNFKHVPSMTRTVSTIGGQGLVVFKSTGGGPIRLPVCNPFTGQFGHLPHLQKPRTNPAA</sequence>
<proteinExistence type="predicted"/>
<comment type="caution">
    <text evidence="1">The sequence shown here is derived from an EMBL/GenBank/DDBJ whole genome shotgun (WGS) entry which is preliminary data.</text>
</comment>
<dbReference type="AlphaFoldDB" id="A0A2U1MRU2"/>
<accession>A0A2U1MRU2</accession>
<protein>
    <submittedName>
        <fullName evidence="1">F-box domain, cyclin-like protein</fullName>
    </submittedName>
</protein>
<dbReference type="Proteomes" id="UP000245207">
    <property type="component" value="Unassembled WGS sequence"/>
</dbReference>